<dbReference type="AlphaFoldDB" id="A0A9W7NJC9"/>
<name>A0A9W7NJC9_9PROT</name>
<protein>
    <submittedName>
        <fullName evidence="1">DUF3010 family protein</fullName>
    </submittedName>
</protein>
<dbReference type="EMBL" id="QOKW01000009">
    <property type="protein sequence ID" value="KAA0680350.1"/>
    <property type="molecule type" value="Genomic_DNA"/>
</dbReference>
<keyword evidence="2" id="KW-1185">Reference proteome</keyword>
<comment type="caution">
    <text evidence="1">The sequence shown here is derived from an EMBL/GenBank/DDBJ whole genome shotgun (WGS) entry which is preliminary data.</text>
</comment>
<gene>
    <name evidence="1" type="ORF">DS843_13635</name>
</gene>
<dbReference type="Pfam" id="PF11215">
    <property type="entry name" value="DUF3010"/>
    <property type="match status" value="1"/>
</dbReference>
<evidence type="ECO:0000313" key="2">
    <source>
        <dbReference type="Proteomes" id="UP000480854"/>
    </source>
</evidence>
<dbReference type="InterPro" id="IPR021378">
    <property type="entry name" value="DUF3010"/>
</dbReference>
<reference evidence="1 2" key="1">
    <citation type="submission" date="2018-07" db="EMBL/GenBank/DDBJ databases">
        <title>Genome sequence of Azospirillum sp. ATCC 49961.</title>
        <authorList>
            <person name="Sant'Anna F.H."/>
            <person name="Baldani J.I."/>
            <person name="Zilli J.E."/>
            <person name="Reis V.M."/>
            <person name="Hartmann A."/>
            <person name="Cruz L."/>
            <person name="de Souza E.M."/>
            <person name="de Oliveira Pedrosa F."/>
            <person name="Passaglia L.M.P."/>
        </authorList>
    </citation>
    <scope>NUCLEOTIDE SEQUENCE [LARGE SCALE GENOMIC DNA]</scope>
    <source>
        <strain evidence="1 2">ATCC 49961</strain>
    </source>
</reference>
<evidence type="ECO:0000313" key="1">
    <source>
        <dbReference type="EMBL" id="KAA0680350.1"/>
    </source>
</evidence>
<proteinExistence type="predicted"/>
<organism evidence="1 2">
    <name type="scientific">Roseomonas genomospecies 6</name>
    <dbReference type="NCBI Taxonomy" id="214106"/>
    <lineage>
        <taxon>Bacteria</taxon>
        <taxon>Pseudomonadati</taxon>
        <taxon>Pseudomonadota</taxon>
        <taxon>Alphaproteobacteria</taxon>
        <taxon>Acetobacterales</taxon>
        <taxon>Roseomonadaceae</taxon>
        <taxon>Roseomonas</taxon>
    </lineage>
</organism>
<accession>A0A9W7NJC9</accession>
<dbReference type="Proteomes" id="UP000480854">
    <property type="component" value="Unassembled WGS sequence"/>
</dbReference>
<sequence length="141" mass="15480">MHVCGIDIRGKDIILVLGEASSDGLKVKALPRPKITIADADNAEQLRAAKTTLEGILREHAIERIVIKERQKSGMYKPGAASYKLETIVQLNDVCRSVEFLHTKTATKILRDADVEPPTADKQYCEEALLIATALALRETA</sequence>